<dbReference type="RefSeq" id="WP_221048213.1">
    <property type="nucleotide sequence ID" value="NZ_AP019782.1"/>
</dbReference>
<evidence type="ECO:0000259" key="7">
    <source>
        <dbReference type="Pfam" id="PF06271"/>
    </source>
</evidence>
<evidence type="ECO:0000256" key="6">
    <source>
        <dbReference type="SAM" id="Phobius"/>
    </source>
</evidence>
<keyword evidence="4 6" id="KW-1133">Transmembrane helix</keyword>
<keyword evidence="5 6" id="KW-0472">Membrane</keyword>
<reference evidence="8" key="1">
    <citation type="submission" date="2019-06" db="EMBL/GenBank/DDBJ databases">
        <title>Complete genome sequence of Methylogaea oryzae strain JCM16910.</title>
        <authorList>
            <person name="Asakawa S."/>
        </authorList>
    </citation>
    <scope>NUCLEOTIDE SEQUENCE</scope>
    <source>
        <strain evidence="8">E10</strain>
    </source>
</reference>
<evidence type="ECO:0000256" key="2">
    <source>
        <dbReference type="ARBA" id="ARBA00022475"/>
    </source>
</evidence>
<dbReference type="PANTHER" id="PTHR36115:SF10">
    <property type="entry name" value="RDD DOMAIN-CONTAINING PROTEIN"/>
    <property type="match status" value="1"/>
</dbReference>
<dbReference type="GO" id="GO:0005886">
    <property type="term" value="C:plasma membrane"/>
    <property type="evidence" value="ECO:0007669"/>
    <property type="project" value="UniProtKB-SubCell"/>
</dbReference>
<feature type="transmembrane region" description="Helical" evidence="6">
    <location>
        <begin position="20"/>
        <end position="39"/>
    </location>
</feature>
<gene>
    <name evidence="8" type="ORF">MoryE10_06910</name>
</gene>
<feature type="transmembrane region" description="Helical" evidence="6">
    <location>
        <begin position="51"/>
        <end position="69"/>
    </location>
</feature>
<evidence type="ECO:0000256" key="5">
    <source>
        <dbReference type="ARBA" id="ARBA00023136"/>
    </source>
</evidence>
<dbReference type="AlphaFoldDB" id="A0A8D4VLN3"/>
<protein>
    <submittedName>
        <fullName evidence="8">RDD family protein</fullName>
    </submittedName>
</protein>
<dbReference type="PANTHER" id="PTHR36115">
    <property type="entry name" value="PROLINE-RICH ANTIGEN HOMOLOG-RELATED"/>
    <property type="match status" value="1"/>
</dbReference>
<comment type="subcellular location">
    <subcellularLocation>
        <location evidence="1">Cell membrane</location>
        <topology evidence="1">Multi-pass membrane protein</topology>
    </subcellularLocation>
</comment>
<keyword evidence="9" id="KW-1185">Reference proteome</keyword>
<keyword evidence="2" id="KW-1003">Cell membrane</keyword>
<dbReference type="EMBL" id="AP019782">
    <property type="protein sequence ID" value="BBL70085.1"/>
    <property type="molecule type" value="Genomic_DNA"/>
</dbReference>
<sequence>MDSPSTEPAGFWRRLAALAYDALIQLALFFIGTALLLPLTGGQALAPGNPWYGAYLIAISLIYNGWSWTHGGQTIGMRSWRLRLVDGGGGAPSRRQVYLRFGAALLGGAALGLGFLWMLADPARRAWHDRLSGTAVVRERTEGRP</sequence>
<dbReference type="Proteomes" id="UP000824988">
    <property type="component" value="Chromosome"/>
</dbReference>
<dbReference type="InterPro" id="IPR051791">
    <property type="entry name" value="Pra-immunoreactive"/>
</dbReference>
<organism evidence="8 9">
    <name type="scientific">Methylogaea oryzae</name>
    <dbReference type="NCBI Taxonomy" id="1295382"/>
    <lineage>
        <taxon>Bacteria</taxon>
        <taxon>Pseudomonadati</taxon>
        <taxon>Pseudomonadota</taxon>
        <taxon>Gammaproteobacteria</taxon>
        <taxon>Methylococcales</taxon>
        <taxon>Methylococcaceae</taxon>
        <taxon>Methylogaea</taxon>
    </lineage>
</organism>
<evidence type="ECO:0000256" key="1">
    <source>
        <dbReference type="ARBA" id="ARBA00004651"/>
    </source>
</evidence>
<dbReference type="KEGG" id="moz:MoryE10_06910"/>
<dbReference type="Pfam" id="PF06271">
    <property type="entry name" value="RDD"/>
    <property type="match status" value="1"/>
</dbReference>
<evidence type="ECO:0000256" key="3">
    <source>
        <dbReference type="ARBA" id="ARBA00022692"/>
    </source>
</evidence>
<name>A0A8D4VLN3_9GAMM</name>
<evidence type="ECO:0000256" key="4">
    <source>
        <dbReference type="ARBA" id="ARBA00022989"/>
    </source>
</evidence>
<proteinExistence type="predicted"/>
<keyword evidence="3 6" id="KW-0812">Transmembrane</keyword>
<accession>A0A8D4VLN3</accession>
<evidence type="ECO:0000313" key="9">
    <source>
        <dbReference type="Proteomes" id="UP000824988"/>
    </source>
</evidence>
<dbReference type="InterPro" id="IPR010432">
    <property type="entry name" value="RDD"/>
</dbReference>
<evidence type="ECO:0000313" key="8">
    <source>
        <dbReference type="EMBL" id="BBL70085.1"/>
    </source>
</evidence>
<feature type="domain" description="RDD" evidence="7">
    <location>
        <begin position="8"/>
        <end position="133"/>
    </location>
</feature>
<feature type="transmembrane region" description="Helical" evidence="6">
    <location>
        <begin position="97"/>
        <end position="120"/>
    </location>
</feature>